<dbReference type="Pfam" id="PF26490">
    <property type="entry name" value="DUF8159"/>
    <property type="match status" value="1"/>
</dbReference>
<feature type="domain" description="DUF8159" evidence="1">
    <location>
        <begin position="2"/>
        <end position="114"/>
    </location>
</feature>
<reference evidence="2 3" key="1">
    <citation type="journal article" date="2019" name="Int. J. Syst. Evol. Microbiol.">
        <title>The Global Catalogue of Microorganisms (GCM) 10K type strain sequencing project: providing services to taxonomists for standard genome sequencing and annotation.</title>
        <authorList>
            <consortium name="The Broad Institute Genomics Platform"/>
            <consortium name="The Broad Institute Genome Sequencing Center for Infectious Disease"/>
            <person name="Wu L."/>
            <person name="Ma J."/>
        </authorList>
    </citation>
    <scope>NUCLEOTIDE SEQUENCE [LARGE SCALE GENOMIC DNA]</scope>
    <source>
        <strain evidence="2 3">DT72</strain>
    </source>
</reference>
<gene>
    <name evidence="2" type="ORF">ACFQJ6_12225</name>
</gene>
<evidence type="ECO:0000313" key="3">
    <source>
        <dbReference type="Proteomes" id="UP001596407"/>
    </source>
</evidence>
<evidence type="ECO:0000259" key="1">
    <source>
        <dbReference type="Pfam" id="PF26490"/>
    </source>
</evidence>
<dbReference type="InterPro" id="IPR058473">
    <property type="entry name" value="DUF8159"/>
</dbReference>
<comment type="caution">
    <text evidence="2">The sequence shown here is derived from an EMBL/GenBank/DDBJ whole genome shotgun (WGS) entry which is preliminary data.</text>
</comment>
<sequence>MDDEDLRERLEQRLMSHGVYVTHLETDDGTLRIDYETATPGEGVPHQEVGRVLNRLLALADDGWDPTDVRGTVADIDGDHRGAWRADSEWLVAHDRGELSDVDLSQRVLDTIEEA</sequence>
<dbReference type="EMBL" id="JBHSZH010000005">
    <property type="protein sequence ID" value="MFC7080759.1"/>
    <property type="molecule type" value="Genomic_DNA"/>
</dbReference>
<protein>
    <recommendedName>
        <fullName evidence="1">DUF8159 domain-containing protein</fullName>
    </recommendedName>
</protein>
<proteinExistence type="predicted"/>
<name>A0ABD5WRP7_9EURY</name>
<accession>A0ABD5WRP7</accession>
<dbReference type="AlphaFoldDB" id="A0ABD5WRP7"/>
<evidence type="ECO:0000313" key="2">
    <source>
        <dbReference type="EMBL" id="MFC7080759.1"/>
    </source>
</evidence>
<organism evidence="2 3">
    <name type="scientific">Halorussus caseinilyticus</name>
    <dbReference type="NCBI Taxonomy" id="3034025"/>
    <lineage>
        <taxon>Archaea</taxon>
        <taxon>Methanobacteriati</taxon>
        <taxon>Methanobacteriota</taxon>
        <taxon>Stenosarchaea group</taxon>
        <taxon>Halobacteria</taxon>
        <taxon>Halobacteriales</taxon>
        <taxon>Haladaptataceae</taxon>
        <taxon>Halorussus</taxon>
    </lineage>
</organism>
<dbReference type="GeneID" id="79302562"/>
<dbReference type="Proteomes" id="UP001596407">
    <property type="component" value="Unassembled WGS sequence"/>
</dbReference>
<keyword evidence="3" id="KW-1185">Reference proteome</keyword>
<dbReference type="RefSeq" id="WP_276281366.1">
    <property type="nucleotide sequence ID" value="NZ_CP119809.1"/>
</dbReference>